<keyword evidence="1" id="KW-0378">Hydrolase</keyword>
<sequence>MKTYKIHFIRHGLTEGNIRGQYVGRRTDSPLCPQGVQTLIALRQRYDYPGVGKLYISPMTRCRQTAALLYPEMKNIAEVEQIAEMDFGDFEGKTIAQLQNDPAFRSFATGDDQVQIPGGESLADFARRCGEGLDLIISDMMRAGNTQAAVVTHGGVIMGLLAAYGYPKKNHVEWMADNGYGYTILITPQLWQSARAFEIIGIMPHGAEDARGALAAAKYMPEDDG</sequence>
<dbReference type="AlphaFoldDB" id="A0A1C6IHS9"/>
<organism evidence="1">
    <name type="scientific">uncultured Anaerotruncus sp</name>
    <dbReference type="NCBI Taxonomy" id="905011"/>
    <lineage>
        <taxon>Bacteria</taxon>
        <taxon>Bacillati</taxon>
        <taxon>Bacillota</taxon>
        <taxon>Clostridia</taxon>
        <taxon>Eubacteriales</taxon>
        <taxon>Oscillospiraceae</taxon>
        <taxon>Anaerotruncus</taxon>
        <taxon>environmental samples</taxon>
    </lineage>
</organism>
<dbReference type="SMART" id="SM00855">
    <property type="entry name" value="PGAM"/>
    <property type="match status" value="1"/>
</dbReference>
<reference evidence="1" key="1">
    <citation type="submission" date="2015-09" db="EMBL/GenBank/DDBJ databases">
        <authorList>
            <consortium name="Pathogen Informatics"/>
        </authorList>
    </citation>
    <scope>NUCLEOTIDE SEQUENCE</scope>
    <source>
        <strain evidence="1">2789STDY5834896</strain>
    </source>
</reference>
<name>A0A1C6IHS9_9FIRM</name>
<dbReference type="CDD" id="cd07067">
    <property type="entry name" value="HP_PGM_like"/>
    <property type="match status" value="1"/>
</dbReference>
<evidence type="ECO:0000313" key="1">
    <source>
        <dbReference type="EMBL" id="SCJ69143.1"/>
    </source>
</evidence>
<accession>A0A1C6IHS9</accession>
<dbReference type="SUPFAM" id="SSF53254">
    <property type="entry name" value="Phosphoglycerate mutase-like"/>
    <property type="match status" value="1"/>
</dbReference>
<gene>
    <name evidence="1" type="primary">cobC_2</name>
    <name evidence="1" type="ORF">SAMEA3545359_01449</name>
</gene>
<dbReference type="InterPro" id="IPR013078">
    <property type="entry name" value="His_Pase_superF_clade-1"/>
</dbReference>
<dbReference type="PANTHER" id="PTHR48100:SF1">
    <property type="entry name" value="HISTIDINE PHOSPHATASE FAMILY PROTEIN-RELATED"/>
    <property type="match status" value="1"/>
</dbReference>
<dbReference type="InterPro" id="IPR050275">
    <property type="entry name" value="PGM_Phosphatase"/>
</dbReference>
<dbReference type="EMBL" id="FMHG01000001">
    <property type="protein sequence ID" value="SCJ69143.1"/>
    <property type="molecule type" value="Genomic_DNA"/>
</dbReference>
<protein>
    <submittedName>
        <fullName evidence="1">Alpha-ribazole phosphatase</fullName>
        <ecNumber evidence="1">3.1.3.73</ecNumber>
    </submittedName>
</protein>
<dbReference type="InterPro" id="IPR029033">
    <property type="entry name" value="His_PPase_superfam"/>
</dbReference>
<dbReference type="Pfam" id="PF00300">
    <property type="entry name" value="His_Phos_1"/>
    <property type="match status" value="1"/>
</dbReference>
<dbReference type="Gene3D" id="3.40.50.1240">
    <property type="entry name" value="Phosphoglycerate mutase-like"/>
    <property type="match status" value="1"/>
</dbReference>
<dbReference type="PANTHER" id="PTHR48100">
    <property type="entry name" value="BROAD-SPECIFICITY PHOSPHATASE YOR283W-RELATED"/>
    <property type="match status" value="1"/>
</dbReference>
<dbReference type="GO" id="GO:0043755">
    <property type="term" value="F:alpha-ribazole phosphatase activity"/>
    <property type="evidence" value="ECO:0007669"/>
    <property type="project" value="UniProtKB-EC"/>
</dbReference>
<dbReference type="EC" id="3.1.3.73" evidence="1"/>
<proteinExistence type="predicted"/>
<dbReference type="GO" id="GO:0005737">
    <property type="term" value="C:cytoplasm"/>
    <property type="evidence" value="ECO:0007669"/>
    <property type="project" value="TreeGrafter"/>
</dbReference>